<dbReference type="GO" id="GO:0044096">
    <property type="term" value="C:type IV pilus"/>
    <property type="evidence" value="ECO:0007669"/>
    <property type="project" value="TreeGrafter"/>
</dbReference>
<dbReference type="Pfam" id="PF07963">
    <property type="entry name" value="N_methyl"/>
    <property type="match status" value="1"/>
</dbReference>
<organism evidence="6">
    <name type="scientific">Pseudomonas solani</name>
    <dbReference type="NCBI Taxonomy" id="2731552"/>
    <lineage>
        <taxon>Bacteria</taxon>
        <taxon>Pseudomonadati</taxon>
        <taxon>Pseudomonadota</taxon>
        <taxon>Gammaproteobacteria</taxon>
        <taxon>Pseudomonadales</taxon>
        <taxon>Pseudomonadaceae</taxon>
        <taxon>Pseudomonas</taxon>
    </lineage>
</organism>
<dbReference type="PROSITE" id="PS00409">
    <property type="entry name" value="PROKAR_NTER_METHYL"/>
    <property type="match status" value="1"/>
</dbReference>
<proteinExistence type="inferred from homology"/>
<keyword evidence="5" id="KW-0472">Membrane</keyword>
<keyword evidence="2" id="KW-0488">Methylation</keyword>
<feature type="transmembrane region" description="Helical" evidence="5">
    <location>
        <begin position="12"/>
        <end position="30"/>
    </location>
</feature>
<dbReference type="Pfam" id="PF00114">
    <property type="entry name" value="Pilin"/>
    <property type="match status" value="1"/>
</dbReference>
<dbReference type="GO" id="GO:0043107">
    <property type="term" value="P:type IV pilus-dependent motility"/>
    <property type="evidence" value="ECO:0007669"/>
    <property type="project" value="TreeGrafter"/>
</dbReference>
<dbReference type="RefSeq" id="WP_184488627.1">
    <property type="nucleotide sequence ID" value="NZ_CP158373.1"/>
</dbReference>
<reference evidence="6" key="1">
    <citation type="submission" date="2023-08" db="EMBL/GenBank/DDBJ databases">
        <title>Increased levels of nutrients transform a symbiont into a lethal pathobiont.</title>
        <authorList>
            <person name="Lachnit T."/>
            <person name="Ulrich L."/>
            <person name="Willmer F.M."/>
            <person name="Hasenbein T."/>
            <person name="Steiner L.X."/>
            <person name="Wolters M."/>
            <person name="Herbst E.M."/>
            <person name="Deines P."/>
        </authorList>
    </citation>
    <scope>NUCLEOTIDE SEQUENCE</scope>
    <source>
        <strain evidence="6">T3</strain>
    </source>
</reference>
<dbReference type="InterPro" id="IPR045584">
    <property type="entry name" value="Pilin-like"/>
</dbReference>
<accession>A0AAU7Y8L9</accession>
<dbReference type="PANTHER" id="PTHR30093:SF34">
    <property type="entry name" value="PREPILIN PEPTIDASE-DEPENDENT PROTEIN D"/>
    <property type="match status" value="1"/>
</dbReference>
<dbReference type="GO" id="GO:0007155">
    <property type="term" value="P:cell adhesion"/>
    <property type="evidence" value="ECO:0007669"/>
    <property type="project" value="InterPro"/>
</dbReference>
<dbReference type="InterPro" id="IPR001082">
    <property type="entry name" value="Pilin"/>
</dbReference>
<dbReference type="EMBL" id="CP158373">
    <property type="protein sequence ID" value="XBY65373.1"/>
    <property type="molecule type" value="Genomic_DNA"/>
</dbReference>
<evidence type="ECO:0000313" key="6">
    <source>
        <dbReference type="EMBL" id="XBY65373.1"/>
    </source>
</evidence>
<evidence type="ECO:0000256" key="1">
    <source>
        <dbReference type="ARBA" id="ARBA00005233"/>
    </source>
</evidence>
<dbReference type="PANTHER" id="PTHR30093">
    <property type="entry name" value="GENERAL SECRETION PATHWAY PROTEIN G"/>
    <property type="match status" value="1"/>
</dbReference>
<gene>
    <name evidence="6" type="ORF">ABS648_06285</name>
</gene>
<dbReference type="InterPro" id="IPR012902">
    <property type="entry name" value="N_methyl_site"/>
</dbReference>
<evidence type="ECO:0000256" key="4">
    <source>
        <dbReference type="RuleBase" id="RU000389"/>
    </source>
</evidence>
<keyword evidence="5" id="KW-1133">Transmembrane helix</keyword>
<evidence type="ECO:0000256" key="3">
    <source>
        <dbReference type="ARBA" id="ARBA00029638"/>
    </source>
</evidence>
<protein>
    <recommendedName>
        <fullName evidence="3">Pilin</fullName>
    </recommendedName>
</protein>
<evidence type="ECO:0000256" key="5">
    <source>
        <dbReference type="SAM" id="Phobius"/>
    </source>
</evidence>
<dbReference type="NCBIfam" id="TIGR02532">
    <property type="entry name" value="IV_pilin_GFxxxE"/>
    <property type="match status" value="1"/>
</dbReference>
<keyword evidence="4" id="KW-0281">Fimbrium</keyword>
<name>A0AAU7Y8L9_9PSED</name>
<keyword evidence="5" id="KW-0812">Transmembrane</keyword>
<sequence length="148" mass="15057">MKAQKGFTLIELMIVVAIIGILAAIAIPAYQNYIARSEAASGLAALAPLKTAVEDAYARGASTTDFTLAMLGSSATASPLGSISFPASFAADGAGSLQFNFGVLGVSGPRTTNQALRLTRTASGVWTCTSSAGLATELRPRNCATNTP</sequence>
<dbReference type="Gene3D" id="3.30.700.10">
    <property type="entry name" value="Glycoprotein, Type 4 Pilin"/>
    <property type="match status" value="1"/>
</dbReference>
<evidence type="ECO:0000256" key="2">
    <source>
        <dbReference type="ARBA" id="ARBA00022481"/>
    </source>
</evidence>
<dbReference type="AlphaFoldDB" id="A0AAU7Y8L9"/>
<dbReference type="SUPFAM" id="SSF54523">
    <property type="entry name" value="Pili subunits"/>
    <property type="match status" value="1"/>
</dbReference>
<comment type="similarity">
    <text evidence="1 4">Belongs to the N-Me-Phe pilin family.</text>
</comment>